<evidence type="ECO:0000256" key="3">
    <source>
        <dbReference type="ARBA" id="ARBA00022448"/>
    </source>
</evidence>
<keyword evidence="5" id="KW-0472">Membrane</keyword>
<dbReference type="PANTHER" id="PTHR19305">
    <property type="entry name" value="SYNAPTOSOMAL ASSOCIATED PROTEIN"/>
    <property type="match status" value="1"/>
</dbReference>
<dbReference type="PROSITE" id="PS50192">
    <property type="entry name" value="T_SNARE"/>
    <property type="match status" value="2"/>
</dbReference>
<evidence type="ECO:0000313" key="9">
    <source>
        <dbReference type="Proteomes" id="UP001445335"/>
    </source>
</evidence>
<dbReference type="SUPFAM" id="SSF58038">
    <property type="entry name" value="SNARE fusion complex"/>
    <property type="match status" value="2"/>
</dbReference>
<evidence type="ECO:0000256" key="4">
    <source>
        <dbReference type="ARBA" id="ARBA00022927"/>
    </source>
</evidence>
<dbReference type="EMBL" id="JALJOU010000051">
    <property type="protein sequence ID" value="KAK9828401.1"/>
    <property type="molecule type" value="Genomic_DNA"/>
</dbReference>
<evidence type="ECO:0000256" key="1">
    <source>
        <dbReference type="ARBA" id="ARBA00004370"/>
    </source>
</evidence>
<feature type="compositionally biased region" description="Basic residues" evidence="6">
    <location>
        <begin position="180"/>
        <end position="190"/>
    </location>
</feature>
<dbReference type="Proteomes" id="UP001445335">
    <property type="component" value="Unassembled WGS sequence"/>
</dbReference>
<dbReference type="GO" id="GO:0015031">
    <property type="term" value="P:protein transport"/>
    <property type="evidence" value="ECO:0007669"/>
    <property type="project" value="UniProtKB-KW"/>
</dbReference>
<reference evidence="8 9" key="1">
    <citation type="journal article" date="2024" name="Nat. Commun.">
        <title>Phylogenomics reveals the evolutionary origins of lichenization in chlorophyte algae.</title>
        <authorList>
            <person name="Puginier C."/>
            <person name="Libourel C."/>
            <person name="Otte J."/>
            <person name="Skaloud P."/>
            <person name="Haon M."/>
            <person name="Grisel S."/>
            <person name="Petersen M."/>
            <person name="Berrin J.G."/>
            <person name="Delaux P.M."/>
            <person name="Dal Grande F."/>
            <person name="Keller J."/>
        </authorList>
    </citation>
    <scope>NUCLEOTIDE SEQUENCE [LARGE SCALE GENOMIC DNA]</scope>
    <source>
        <strain evidence="8 9">SAG 245.80</strain>
    </source>
</reference>
<comment type="similarity">
    <text evidence="2">Belongs to the SNAP-25 family.</text>
</comment>
<gene>
    <name evidence="8" type="ORF">WJX81_004360</name>
</gene>
<dbReference type="InterPro" id="IPR000727">
    <property type="entry name" value="T_SNARE_dom"/>
</dbReference>
<dbReference type="GO" id="GO:0031201">
    <property type="term" value="C:SNARE complex"/>
    <property type="evidence" value="ECO:0007669"/>
    <property type="project" value="InterPro"/>
</dbReference>
<evidence type="ECO:0000256" key="6">
    <source>
        <dbReference type="SAM" id="MobiDB-lite"/>
    </source>
</evidence>
<dbReference type="InterPro" id="IPR044766">
    <property type="entry name" value="NPSN/SNAP25-like_N_SNARE"/>
</dbReference>
<dbReference type="CDD" id="cd15861">
    <property type="entry name" value="SNARE_SNAP25N_23N_29N_SEC9N"/>
    <property type="match status" value="1"/>
</dbReference>
<dbReference type="SMART" id="SM00397">
    <property type="entry name" value="t_SNARE"/>
    <property type="match status" value="2"/>
</dbReference>
<proteinExistence type="inferred from homology"/>
<accession>A0AAW1R3T8</accession>
<feature type="compositionally biased region" description="Basic and acidic residues" evidence="6">
    <location>
        <begin position="245"/>
        <end position="255"/>
    </location>
</feature>
<dbReference type="AlphaFoldDB" id="A0AAW1R3T8"/>
<keyword evidence="9" id="KW-1185">Reference proteome</keyword>
<evidence type="ECO:0000259" key="7">
    <source>
        <dbReference type="PROSITE" id="PS50192"/>
    </source>
</evidence>
<name>A0AAW1R3T8_9CHLO</name>
<comment type="caution">
    <text evidence="8">The sequence shown here is derived from an EMBL/GenBank/DDBJ whole genome shotgun (WGS) entry which is preliminary data.</text>
</comment>
<dbReference type="GO" id="GO:0005886">
    <property type="term" value="C:plasma membrane"/>
    <property type="evidence" value="ECO:0007669"/>
    <property type="project" value="TreeGrafter"/>
</dbReference>
<organism evidence="8 9">
    <name type="scientific">Elliptochloris bilobata</name>
    <dbReference type="NCBI Taxonomy" id="381761"/>
    <lineage>
        <taxon>Eukaryota</taxon>
        <taxon>Viridiplantae</taxon>
        <taxon>Chlorophyta</taxon>
        <taxon>core chlorophytes</taxon>
        <taxon>Trebouxiophyceae</taxon>
        <taxon>Trebouxiophyceae incertae sedis</taxon>
        <taxon>Elliptochloris clade</taxon>
        <taxon>Elliptochloris</taxon>
    </lineage>
</organism>
<dbReference type="PANTHER" id="PTHR19305:SF9">
    <property type="entry name" value="SYNAPTOSOMAL-ASSOCIATED PROTEIN 29"/>
    <property type="match status" value="1"/>
</dbReference>
<evidence type="ECO:0000256" key="2">
    <source>
        <dbReference type="ARBA" id="ARBA00009480"/>
    </source>
</evidence>
<feature type="region of interest" description="Disordered" evidence="6">
    <location>
        <begin position="123"/>
        <end position="201"/>
    </location>
</feature>
<dbReference type="Gene3D" id="1.20.5.110">
    <property type="match status" value="2"/>
</dbReference>
<dbReference type="CDD" id="cd15841">
    <property type="entry name" value="SNARE_Qc"/>
    <property type="match status" value="1"/>
</dbReference>
<sequence>MSWEPENKRQNGNYGGDYSAEEAAVVDHAKRVHKETTASAQRALKTAERTRELAANTVAELGKQGQKLDTINRDLNEIDADVHESRSVLSYMRRCCCCFLCACCCDGDRDVARDNTRKQRVKLRKELRSSEKALTASGGGAATQPPGSVQANGRGMGAEQGAREELFGEHAGEAAQAARRQQRRVPRNGARRIGENLQDADREEVQAETEVQEQALDQIGAALGDMRRLTQDMGEELRQQEAKIGALEEKTDRTQDNLTSLSTSAKKDFRLRGKSVNSGPSASRMITKAAARALA</sequence>
<dbReference type="GO" id="GO:0005484">
    <property type="term" value="F:SNAP receptor activity"/>
    <property type="evidence" value="ECO:0007669"/>
    <property type="project" value="InterPro"/>
</dbReference>
<keyword evidence="4" id="KW-0653">Protein transport</keyword>
<comment type="subcellular location">
    <subcellularLocation>
        <location evidence="1">Membrane</location>
    </subcellularLocation>
</comment>
<feature type="domain" description="T-SNARE coiled-coil homology" evidence="7">
    <location>
        <begin position="206"/>
        <end position="268"/>
    </location>
</feature>
<feature type="region of interest" description="Disordered" evidence="6">
    <location>
        <begin position="245"/>
        <end position="295"/>
    </location>
</feature>
<evidence type="ECO:0000313" key="8">
    <source>
        <dbReference type="EMBL" id="KAK9828401.1"/>
    </source>
</evidence>
<evidence type="ECO:0000256" key="5">
    <source>
        <dbReference type="ARBA" id="ARBA00023136"/>
    </source>
</evidence>
<keyword evidence="3" id="KW-0813">Transport</keyword>
<feature type="domain" description="T-SNARE coiled-coil homology" evidence="7">
    <location>
        <begin position="30"/>
        <end position="92"/>
    </location>
</feature>
<feature type="compositionally biased region" description="Basic and acidic residues" evidence="6">
    <location>
        <begin position="161"/>
        <end position="172"/>
    </location>
</feature>
<protein>
    <recommendedName>
        <fullName evidence="7">t-SNARE coiled-coil homology domain-containing protein</fullName>
    </recommendedName>
</protein>